<protein>
    <submittedName>
        <fullName evidence="2">Uncharacterized protein</fullName>
    </submittedName>
</protein>
<organism evidence="2">
    <name type="scientific">Bracon brevicornis</name>
    <dbReference type="NCBI Taxonomy" id="1563983"/>
    <lineage>
        <taxon>Eukaryota</taxon>
        <taxon>Metazoa</taxon>
        <taxon>Ecdysozoa</taxon>
        <taxon>Arthropoda</taxon>
        <taxon>Hexapoda</taxon>
        <taxon>Insecta</taxon>
        <taxon>Pterygota</taxon>
        <taxon>Neoptera</taxon>
        <taxon>Endopterygota</taxon>
        <taxon>Hymenoptera</taxon>
        <taxon>Apocrita</taxon>
        <taxon>Ichneumonoidea</taxon>
        <taxon>Braconidae</taxon>
        <taxon>Braconinae</taxon>
        <taxon>Bracon</taxon>
    </lineage>
</organism>
<gene>
    <name evidence="2" type="ORF">BBRV_LOCUS42207</name>
</gene>
<feature type="compositionally biased region" description="Basic and acidic residues" evidence="1">
    <location>
        <begin position="25"/>
        <end position="35"/>
    </location>
</feature>
<name>A0A6V7J3L1_9HYME</name>
<reference evidence="2" key="1">
    <citation type="submission" date="2020-07" db="EMBL/GenBank/DDBJ databases">
        <authorList>
            <person name="Ferguson B K."/>
        </authorList>
    </citation>
    <scope>NUCLEOTIDE SEQUENCE</scope>
    <source>
        <strain evidence="2">L06</strain>
    </source>
</reference>
<sequence>MQINFDNAQKRKNEPGEKEEEEKEEGGKNEEEAIKTLRLPFTPLDLNDKKKMKKNLAGKLKLSQHCRYVGSTRYNSLENMKREKKRNEEKKTL</sequence>
<dbReference type="AlphaFoldDB" id="A0A6V7J3L1"/>
<feature type="compositionally biased region" description="Basic and acidic residues" evidence="1">
    <location>
        <begin position="79"/>
        <end position="93"/>
    </location>
</feature>
<evidence type="ECO:0000313" key="2">
    <source>
        <dbReference type="EMBL" id="CAD1546710.1"/>
    </source>
</evidence>
<feature type="region of interest" description="Disordered" evidence="1">
    <location>
        <begin position="1"/>
        <end position="36"/>
    </location>
</feature>
<feature type="region of interest" description="Disordered" evidence="1">
    <location>
        <begin position="69"/>
        <end position="93"/>
    </location>
</feature>
<proteinExistence type="predicted"/>
<dbReference type="EMBL" id="CADCXW020000014">
    <property type="protein sequence ID" value="CAD1546710.1"/>
    <property type="molecule type" value="Genomic_DNA"/>
</dbReference>
<evidence type="ECO:0000256" key="1">
    <source>
        <dbReference type="SAM" id="MobiDB-lite"/>
    </source>
</evidence>
<accession>A0A6V7J3L1</accession>